<evidence type="ECO:0000313" key="3">
    <source>
        <dbReference type="Proteomes" id="UP001497482"/>
    </source>
</evidence>
<protein>
    <recommendedName>
        <fullName evidence="4">Membrane-spanning 4-domains subfamily A member 4A-like</fullName>
    </recommendedName>
</protein>
<feature type="transmembrane region" description="Helical" evidence="1">
    <location>
        <begin position="99"/>
        <end position="121"/>
    </location>
</feature>
<evidence type="ECO:0000256" key="1">
    <source>
        <dbReference type="SAM" id="Phobius"/>
    </source>
</evidence>
<proteinExistence type="predicted"/>
<evidence type="ECO:0008006" key="4">
    <source>
        <dbReference type="Google" id="ProtNLM"/>
    </source>
</evidence>
<sequence length="202" mass="21517">MTESAVVYTDPGVTDGPLVTVSFQKNSQRKLKFLEGEPKALGIAQIGLVVFHNSCVASLVGDRTGLATPCFITSVFVFIAGSVAIAAKNLHLPTIRACLGLEIVATLASVINLIFTFVLMVHPLTFGRSCYYAEKEAKQSCLKIEEAHSVLFAELIIVQLVLLAISVTLACYAGKVVNCCCPPPKVPVIMLQAPPAAQTDPQ</sequence>
<name>A0AAV2KP13_KNICA</name>
<organism evidence="2 3">
    <name type="scientific">Knipowitschia caucasica</name>
    <name type="common">Caucasian dwarf goby</name>
    <name type="synonym">Pomatoschistus caucasicus</name>
    <dbReference type="NCBI Taxonomy" id="637954"/>
    <lineage>
        <taxon>Eukaryota</taxon>
        <taxon>Metazoa</taxon>
        <taxon>Chordata</taxon>
        <taxon>Craniata</taxon>
        <taxon>Vertebrata</taxon>
        <taxon>Euteleostomi</taxon>
        <taxon>Actinopterygii</taxon>
        <taxon>Neopterygii</taxon>
        <taxon>Teleostei</taxon>
        <taxon>Neoteleostei</taxon>
        <taxon>Acanthomorphata</taxon>
        <taxon>Gobiaria</taxon>
        <taxon>Gobiiformes</taxon>
        <taxon>Gobioidei</taxon>
        <taxon>Gobiidae</taxon>
        <taxon>Gobiinae</taxon>
        <taxon>Knipowitschia</taxon>
    </lineage>
</organism>
<evidence type="ECO:0000313" key="2">
    <source>
        <dbReference type="EMBL" id="CAL1590695.1"/>
    </source>
</evidence>
<keyword evidence="3" id="KW-1185">Reference proteome</keyword>
<feature type="transmembrane region" description="Helical" evidence="1">
    <location>
        <begin position="66"/>
        <end position="87"/>
    </location>
</feature>
<keyword evidence="1" id="KW-1133">Transmembrane helix</keyword>
<feature type="transmembrane region" description="Helical" evidence="1">
    <location>
        <begin position="150"/>
        <end position="173"/>
    </location>
</feature>
<keyword evidence="1" id="KW-0812">Transmembrane</keyword>
<gene>
    <name evidence="2" type="ORF">KC01_LOCUS20172</name>
</gene>
<reference evidence="2 3" key="1">
    <citation type="submission" date="2024-04" db="EMBL/GenBank/DDBJ databases">
        <authorList>
            <person name="Waldvogel A.-M."/>
            <person name="Schoenle A."/>
        </authorList>
    </citation>
    <scope>NUCLEOTIDE SEQUENCE [LARGE SCALE GENOMIC DNA]</scope>
</reference>
<keyword evidence="1" id="KW-0472">Membrane</keyword>
<dbReference type="EMBL" id="OZ035841">
    <property type="protein sequence ID" value="CAL1590695.1"/>
    <property type="molecule type" value="Genomic_DNA"/>
</dbReference>
<accession>A0AAV2KP13</accession>
<dbReference type="AlphaFoldDB" id="A0AAV2KP13"/>
<dbReference type="Proteomes" id="UP001497482">
    <property type="component" value="Chromosome 19"/>
</dbReference>